<dbReference type="InterPro" id="IPR008936">
    <property type="entry name" value="Rho_GTPase_activation_prot"/>
</dbReference>
<evidence type="ECO:0000259" key="2">
    <source>
        <dbReference type="PROSITE" id="PS50238"/>
    </source>
</evidence>
<dbReference type="PANTHER" id="PTHR23354">
    <property type="entry name" value="NUCLEOLAR PROTEIN 7/ESTROGEN RECEPTOR COACTIVATOR-RELATED"/>
    <property type="match status" value="1"/>
</dbReference>
<dbReference type="Pfam" id="PF07534">
    <property type="entry name" value="TLD"/>
    <property type="match status" value="1"/>
</dbReference>
<dbReference type="PROSITE" id="PS50238">
    <property type="entry name" value="RHOGAP"/>
    <property type="match status" value="1"/>
</dbReference>
<evidence type="ECO:0000256" key="1">
    <source>
        <dbReference type="SAM" id="MobiDB-lite"/>
    </source>
</evidence>
<dbReference type="SMART" id="SM00324">
    <property type="entry name" value="RhoGAP"/>
    <property type="match status" value="1"/>
</dbReference>
<dbReference type="GO" id="GO:0007165">
    <property type="term" value="P:signal transduction"/>
    <property type="evidence" value="ECO:0007669"/>
    <property type="project" value="InterPro"/>
</dbReference>
<sequence length="1131" mass="123763">MFKFLQEIIDDEYNRSASNSAGGKAFTRLLLEERYEVSNNSLECLRVLPELTEPAVVGVGGGKEGHDHEKRPPEPPSSNQPGGGGVMQLCCEDLYAVILPNKCKACKEKEEKDDDEKLEGGLKESSSTLLSDPTVLQNFTSMASSLESLILHGLHFSSTPTYGTSQVKQCCRGLLQVAALLGEEDDCGWVEADFREQRRSEIRLRNEAFRKAAGTAEYKNHVKTVRRINRKLRNLPWYSKVGGGDNAADKPILLARAWVRCAMAVGGGLGSYAWLLLHAVNRKVALGGNFAEWSIWKADLKTDQALKNAYVIMSRMGALHVAEVGVGGEDMARDLVNPPSQWWPIPFNCYKKRQKFDDEFNPKKNRGGKGVEETGGGVGGIEKKVKEAGMMLKEEVKNTNTIEEGMDKFADFVDQGIAAAFNYYNEGKEGVEVAKPMGHNKFNKGEAEGGTTTALAAAARGITRTSAGNQRTSADNQTRFKTLSIFGTPIEVLSKSKVFSSSIATYDPSLAPPTAILRLLRIVEEDIDAAGIFHEKVNSVPDDDLLERLETAGEMSATEASALFVYWLRCLPEPMIPCRDALIAAMGLSNIDERRRNVKLLIEGNVPPPASIIFTRLLRLLSLATSHTHSRRNELTAVRSTLLLAPVLMGSGRRDDATMRTRGDSNDNMELQDAVEAAEVMRMILEDVDFYVEGLSGDIESRKDKLKGRVGELNALMETLNRKLDVRLVKEGDDDDAGGLVIKGERFVEGGIGECGSEDVEIVADFLSIVVSKGENAEALEGKEGSAILEDLNIFGDTKSELSKTSVISLLSLAHFASNYERQAADIFEKLGSGLPTISQMSEQFVSMVGKATGIGGKSAFNVESVGEVSAPSHFFLLCSKDASRGGGGAGGGKRIASITVGSVLVFCELTAICWLILQEDFEGGVAKVREGISATLGVGESTLKLDDCWERYVKWKESWLVERAEGAATDEASLTRFEISAEGEEQGQGQGQGQGHGYRGNADVMLPTTAKQKRFLKNSRILDERMLKQVSRAFPHYVQRREIMKIYDSQTHCQGEEDEGLSNFYHAADGHSYTLLLLRDETDKIFGAFADEQWKDKGGSFYGGKDCFIFEWDVAGNFVVHTHKKAKAGS</sequence>
<dbReference type="OrthoDB" id="10667195at2759"/>
<dbReference type="Gene3D" id="1.10.555.10">
    <property type="entry name" value="Rho GTPase activation protein"/>
    <property type="match status" value="1"/>
</dbReference>
<dbReference type="InterPro" id="IPR006571">
    <property type="entry name" value="TLDc_dom"/>
</dbReference>
<evidence type="ECO:0000313" key="4">
    <source>
        <dbReference type="EMBL" id="GMI30894.1"/>
    </source>
</evidence>
<evidence type="ECO:0000259" key="3">
    <source>
        <dbReference type="PROSITE" id="PS51886"/>
    </source>
</evidence>
<dbReference type="SUPFAM" id="SSF48350">
    <property type="entry name" value="GTPase activation domain, GAP"/>
    <property type="match status" value="1"/>
</dbReference>
<dbReference type="PROSITE" id="PS51886">
    <property type="entry name" value="TLDC"/>
    <property type="match status" value="1"/>
</dbReference>
<dbReference type="EMBL" id="BRYA01000725">
    <property type="protein sequence ID" value="GMI30894.1"/>
    <property type="molecule type" value="Genomic_DNA"/>
</dbReference>
<gene>
    <name evidence="4" type="ORF">TrCOL_g11808</name>
</gene>
<name>A0A9W7L573_9STRA</name>
<dbReference type="AlphaFoldDB" id="A0A9W7L573"/>
<feature type="compositionally biased region" description="Basic and acidic residues" evidence="1">
    <location>
        <begin position="63"/>
        <end position="73"/>
    </location>
</feature>
<feature type="region of interest" description="Disordered" evidence="1">
    <location>
        <begin position="56"/>
        <end position="83"/>
    </location>
</feature>
<protein>
    <submittedName>
        <fullName evidence="4">Uncharacterized protein</fullName>
    </submittedName>
</protein>
<organism evidence="4 5">
    <name type="scientific">Triparma columacea</name>
    <dbReference type="NCBI Taxonomy" id="722753"/>
    <lineage>
        <taxon>Eukaryota</taxon>
        <taxon>Sar</taxon>
        <taxon>Stramenopiles</taxon>
        <taxon>Ochrophyta</taxon>
        <taxon>Bolidophyceae</taxon>
        <taxon>Parmales</taxon>
        <taxon>Triparmaceae</taxon>
        <taxon>Triparma</taxon>
    </lineage>
</organism>
<keyword evidence="5" id="KW-1185">Reference proteome</keyword>
<feature type="domain" description="Rho-GAP" evidence="2">
    <location>
        <begin position="488"/>
        <end position="692"/>
    </location>
</feature>
<proteinExistence type="predicted"/>
<dbReference type="InterPro" id="IPR000198">
    <property type="entry name" value="RhoGAP_dom"/>
</dbReference>
<feature type="domain" description="TLDc" evidence="3">
    <location>
        <begin position="1021"/>
        <end position="1131"/>
    </location>
</feature>
<reference evidence="5" key="1">
    <citation type="journal article" date="2023" name="Commun. Biol.">
        <title>Genome analysis of Parmales, the sister group of diatoms, reveals the evolutionary specialization of diatoms from phago-mixotrophs to photoautotrophs.</title>
        <authorList>
            <person name="Ban H."/>
            <person name="Sato S."/>
            <person name="Yoshikawa S."/>
            <person name="Yamada K."/>
            <person name="Nakamura Y."/>
            <person name="Ichinomiya M."/>
            <person name="Sato N."/>
            <person name="Blanc-Mathieu R."/>
            <person name="Endo H."/>
            <person name="Kuwata A."/>
            <person name="Ogata H."/>
        </authorList>
    </citation>
    <scope>NUCLEOTIDE SEQUENCE [LARGE SCALE GENOMIC DNA]</scope>
</reference>
<accession>A0A9W7L573</accession>
<comment type="caution">
    <text evidence="4">The sequence shown here is derived from an EMBL/GenBank/DDBJ whole genome shotgun (WGS) entry which is preliminary data.</text>
</comment>
<dbReference type="Proteomes" id="UP001165065">
    <property type="component" value="Unassembled WGS sequence"/>
</dbReference>
<evidence type="ECO:0000313" key="5">
    <source>
        <dbReference type="Proteomes" id="UP001165065"/>
    </source>
</evidence>